<evidence type="ECO:0000313" key="2">
    <source>
        <dbReference type="Proteomes" id="UP000013523"/>
    </source>
</evidence>
<dbReference type="KEGG" id="cpas:Clopa_0574"/>
<dbReference type="HOGENOM" id="CLU_3060222_0_0_9"/>
<dbReference type="PATRIC" id="fig|86416.3.peg.555"/>
<proteinExistence type="predicted"/>
<protein>
    <submittedName>
        <fullName evidence="1">Uncharacterized protein</fullName>
    </submittedName>
</protein>
<accession>R4JXT8</accession>
<sequence length="53" mass="6308">MDEELDVKIDKIIRFKKGECIKVSVELSKIESKQLKSIKDFLDTMFKEIKELF</sequence>
<dbReference type="STRING" id="86416.Clopa_0574"/>
<name>R4JXT8_CLOPA</name>
<dbReference type="AlphaFoldDB" id="R4JXT8"/>
<dbReference type="RefSeq" id="WP_015613948.1">
    <property type="nucleotide sequence ID" value="NC_021182.1"/>
</dbReference>
<dbReference type="EMBL" id="CP003261">
    <property type="protein sequence ID" value="AGK95622.1"/>
    <property type="molecule type" value="Genomic_DNA"/>
</dbReference>
<evidence type="ECO:0000313" key="1">
    <source>
        <dbReference type="EMBL" id="AGK95622.1"/>
    </source>
</evidence>
<keyword evidence="2" id="KW-1185">Reference proteome</keyword>
<reference evidence="1 2" key="1">
    <citation type="submission" date="2012-01" db="EMBL/GenBank/DDBJ databases">
        <title>Complete sequence of chromosome of Clostridium pasteurianum BC1.</title>
        <authorList>
            <consortium name="US DOE Joint Genome Institute"/>
            <person name="Lucas S."/>
            <person name="Han J."/>
            <person name="Lapidus A."/>
            <person name="Cheng J.-F."/>
            <person name="Goodwin L."/>
            <person name="Pitluck S."/>
            <person name="Peters L."/>
            <person name="Mikhailova N."/>
            <person name="Teshima H."/>
            <person name="Detter J.C."/>
            <person name="Han C."/>
            <person name="Tapia R."/>
            <person name="Land M."/>
            <person name="Hauser L."/>
            <person name="Kyrpides N."/>
            <person name="Ivanova N."/>
            <person name="Pagani I."/>
            <person name="Dunn J."/>
            <person name="Taghavi S."/>
            <person name="Francis A."/>
            <person name="van der Lelie D."/>
            <person name="Woyke T."/>
        </authorList>
    </citation>
    <scope>NUCLEOTIDE SEQUENCE [LARGE SCALE GENOMIC DNA]</scope>
    <source>
        <strain evidence="1 2">BC1</strain>
    </source>
</reference>
<organism evidence="1 2">
    <name type="scientific">Clostridium pasteurianum BC1</name>
    <dbReference type="NCBI Taxonomy" id="86416"/>
    <lineage>
        <taxon>Bacteria</taxon>
        <taxon>Bacillati</taxon>
        <taxon>Bacillota</taxon>
        <taxon>Clostridia</taxon>
        <taxon>Eubacteriales</taxon>
        <taxon>Clostridiaceae</taxon>
        <taxon>Clostridium</taxon>
    </lineage>
</organism>
<dbReference type="Proteomes" id="UP000013523">
    <property type="component" value="Chromosome"/>
</dbReference>
<gene>
    <name evidence="1" type="ORF">Clopa_0574</name>
</gene>